<dbReference type="GO" id="GO:0004930">
    <property type="term" value="F:G protein-coupled receptor activity"/>
    <property type="evidence" value="ECO:0007669"/>
    <property type="project" value="UniProtKB-KW"/>
</dbReference>
<dbReference type="InterPro" id="IPR000276">
    <property type="entry name" value="GPCR_Rhodpsn"/>
</dbReference>
<keyword evidence="5 9" id="KW-0297">G-protein coupled receptor</keyword>
<dbReference type="PANTHER" id="PTHR24228:SF72">
    <property type="entry name" value="G-PROTEIN COUPLED RECEPTORS FAMILY 1 PROFILE DOMAIN-CONTAINING PROTEIN"/>
    <property type="match status" value="1"/>
</dbReference>
<feature type="domain" description="G-protein coupled receptors family 1 profile" evidence="11">
    <location>
        <begin position="45"/>
        <end position="315"/>
    </location>
</feature>
<keyword evidence="2" id="KW-1003">Cell membrane</keyword>
<evidence type="ECO:0000313" key="12">
    <source>
        <dbReference type="EMBL" id="KAJ8025229.1"/>
    </source>
</evidence>
<comment type="caution">
    <text evidence="12">The sequence shown here is derived from an EMBL/GenBank/DDBJ whole genome shotgun (WGS) entry which is preliminary data.</text>
</comment>
<evidence type="ECO:0000259" key="11">
    <source>
        <dbReference type="PROSITE" id="PS50262"/>
    </source>
</evidence>
<evidence type="ECO:0000256" key="3">
    <source>
        <dbReference type="ARBA" id="ARBA00022692"/>
    </source>
</evidence>
<accession>A0A9Q0YRB7</accession>
<evidence type="ECO:0000256" key="7">
    <source>
        <dbReference type="ARBA" id="ARBA00023170"/>
    </source>
</evidence>
<dbReference type="PRINTS" id="PR00237">
    <property type="entry name" value="GPCRRHODOPSN"/>
</dbReference>
<feature type="transmembrane region" description="Helical" evidence="10">
    <location>
        <begin position="29"/>
        <end position="54"/>
    </location>
</feature>
<feature type="transmembrane region" description="Helical" evidence="10">
    <location>
        <begin position="270"/>
        <end position="290"/>
    </location>
</feature>
<keyword evidence="7 9" id="KW-0675">Receptor</keyword>
<dbReference type="GO" id="GO:0005886">
    <property type="term" value="C:plasma membrane"/>
    <property type="evidence" value="ECO:0007669"/>
    <property type="project" value="UniProtKB-SubCell"/>
</dbReference>
<protein>
    <submittedName>
        <fullName evidence="12">5-hydroxytryptamine receptor 4</fullName>
    </submittedName>
</protein>
<comment type="similarity">
    <text evidence="9">Belongs to the G-protein coupled receptor 1 family.</text>
</comment>
<dbReference type="Gene3D" id="1.20.1070.10">
    <property type="entry name" value="Rhodopsin 7-helix transmembrane proteins"/>
    <property type="match status" value="1"/>
</dbReference>
<feature type="transmembrane region" description="Helical" evidence="10">
    <location>
        <begin position="66"/>
        <end position="89"/>
    </location>
</feature>
<evidence type="ECO:0000256" key="6">
    <source>
        <dbReference type="ARBA" id="ARBA00023136"/>
    </source>
</evidence>
<keyword evidence="3 9" id="KW-0812">Transmembrane</keyword>
<name>A0A9Q0YRB7_HOLLE</name>
<dbReference type="PROSITE" id="PS50262">
    <property type="entry name" value="G_PROTEIN_RECEP_F1_2"/>
    <property type="match status" value="1"/>
</dbReference>
<dbReference type="PROSITE" id="PS00237">
    <property type="entry name" value="G_PROTEIN_RECEP_F1_1"/>
    <property type="match status" value="1"/>
</dbReference>
<dbReference type="CDD" id="cd00637">
    <property type="entry name" value="7tm_classA_rhodopsin-like"/>
    <property type="match status" value="1"/>
</dbReference>
<evidence type="ECO:0000313" key="13">
    <source>
        <dbReference type="Proteomes" id="UP001152320"/>
    </source>
</evidence>
<feature type="transmembrane region" description="Helical" evidence="10">
    <location>
        <begin position="296"/>
        <end position="317"/>
    </location>
</feature>
<evidence type="ECO:0000256" key="2">
    <source>
        <dbReference type="ARBA" id="ARBA00022475"/>
    </source>
</evidence>
<dbReference type="InterPro" id="IPR017452">
    <property type="entry name" value="GPCR_Rhodpsn_7TM"/>
</dbReference>
<evidence type="ECO:0000256" key="1">
    <source>
        <dbReference type="ARBA" id="ARBA00004651"/>
    </source>
</evidence>
<sequence length="388" mass="43994">MDFMNNTMDGMDISNERPYKIEEYPTQRIIIAILYGLLSLTGLLGNFLVILAVILSKKLRTITNVFVVNLSIADCLTCLMLPFNIVGLLNLNGDQEMYLLSENICKGAALILFTCAGCSVYTLAAIGINRWYLITRPVRRYRTFFAKGRITCMVFIVWCIPFLTAMLPPLLGLGELGYATKYASCTHKTSHPLSDYYSMLQSAIVYPIPLITIVSTYVLIFVHIREHAKTITEQPDISTTSYVSNAVSMDTNADLRKRLSRRQLEITRNLFYVVCAFFICITPYCIVLFIPPSDPLVPWTAAIFLVNSCVNPFIYATKHPHFKVIFKLILSCKCSQIPEKSRIMRTIRSMRSIRSIKGRRKQRNVEKRNAKIKAQIAGLSSRDSFGTQ</sequence>
<keyword evidence="4 10" id="KW-1133">Transmembrane helix</keyword>
<dbReference type="Proteomes" id="UP001152320">
    <property type="component" value="Chromosome 18"/>
</dbReference>
<dbReference type="EMBL" id="JAIZAY010000018">
    <property type="protein sequence ID" value="KAJ8025229.1"/>
    <property type="molecule type" value="Genomic_DNA"/>
</dbReference>
<keyword evidence="13" id="KW-1185">Reference proteome</keyword>
<dbReference type="SUPFAM" id="SSF81321">
    <property type="entry name" value="Family A G protein-coupled receptor-like"/>
    <property type="match status" value="1"/>
</dbReference>
<dbReference type="OrthoDB" id="10036964at2759"/>
<keyword evidence="8 9" id="KW-0807">Transducer</keyword>
<dbReference type="AlphaFoldDB" id="A0A9Q0YRB7"/>
<feature type="transmembrane region" description="Helical" evidence="10">
    <location>
        <begin position="204"/>
        <end position="224"/>
    </location>
</feature>
<evidence type="ECO:0000256" key="4">
    <source>
        <dbReference type="ARBA" id="ARBA00022989"/>
    </source>
</evidence>
<evidence type="ECO:0000256" key="10">
    <source>
        <dbReference type="SAM" id="Phobius"/>
    </source>
</evidence>
<keyword evidence="6 10" id="KW-0472">Membrane</keyword>
<evidence type="ECO:0000256" key="5">
    <source>
        <dbReference type="ARBA" id="ARBA00023040"/>
    </source>
</evidence>
<comment type="subcellular location">
    <subcellularLocation>
        <location evidence="1">Cell membrane</location>
        <topology evidence="1">Multi-pass membrane protein</topology>
    </subcellularLocation>
</comment>
<proteinExistence type="inferred from homology"/>
<reference evidence="12" key="1">
    <citation type="submission" date="2021-10" db="EMBL/GenBank/DDBJ databases">
        <title>Tropical sea cucumber genome reveals ecological adaptation and Cuvierian tubules defense mechanism.</title>
        <authorList>
            <person name="Chen T."/>
        </authorList>
    </citation>
    <scope>NUCLEOTIDE SEQUENCE</scope>
    <source>
        <strain evidence="12">Nanhai2018</strain>
        <tissue evidence="12">Muscle</tissue>
    </source>
</reference>
<feature type="transmembrane region" description="Helical" evidence="10">
    <location>
        <begin position="150"/>
        <end position="171"/>
    </location>
</feature>
<dbReference type="Pfam" id="PF00001">
    <property type="entry name" value="7tm_1"/>
    <property type="match status" value="1"/>
</dbReference>
<organism evidence="12 13">
    <name type="scientific">Holothuria leucospilota</name>
    <name type="common">Black long sea cucumber</name>
    <name type="synonym">Mertensiothuria leucospilota</name>
    <dbReference type="NCBI Taxonomy" id="206669"/>
    <lineage>
        <taxon>Eukaryota</taxon>
        <taxon>Metazoa</taxon>
        <taxon>Echinodermata</taxon>
        <taxon>Eleutherozoa</taxon>
        <taxon>Echinozoa</taxon>
        <taxon>Holothuroidea</taxon>
        <taxon>Aspidochirotacea</taxon>
        <taxon>Aspidochirotida</taxon>
        <taxon>Holothuriidae</taxon>
        <taxon>Holothuria</taxon>
    </lineage>
</organism>
<evidence type="ECO:0000256" key="8">
    <source>
        <dbReference type="ARBA" id="ARBA00023224"/>
    </source>
</evidence>
<feature type="transmembrane region" description="Helical" evidence="10">
    <location>
        <begin position="109"/>
        <end position="129"/>
    </location>
</feature>
<dbReference type="PANTHER" id="PTHR24228">
    <property type="entry name" value="B2 BRADYKININ RECEPTOR/ANGIOTENSIN II RECEPTOR"/>
    <property type="match status" value="1"/>
</dbReference>
<gene>
    <name evidence="12" type="ORF">HOLleu_35378</name>
</gene>
<evidence type="ECO:0000256" key="9">
    <source>
        <dbReference type="RuleBase" id="RU000688"/>
    </source>
</evidence>